<evidence type="ECO:0000313" key="2">
    <source>
        <dbReference type="Proteomes" id="UP001521209"/>
    </source>
</evidence>
<evidence type="ECO:0000313" key="1">
    <source>
        <dbReference type="EMBL" id="MCF3946229.1"/>
    </source>
</evidence>
<dbReference type="EMBL" id="JAKGBZ010000008">
    <property type="protein sequence ID" value="MCF3946229.1"/>
    <property type="molecule type" value="Genomic_DNA"/>
</dbReference>
<name>A0ABS9DY28_9PROT</name>
<proteinExistence type="predicted"/>
<reference evidence="1 2" key="1">
    <citation type="submission" date="2022-01" db="EMBL/GenBank/DDBJ databases">
        <authorList>
            <person name="Won M."/>
            <person name="Kim S.-J."/>
            <person name="Kwon S.-W."/>
        </authorList>
    </citation>
    <scope>NUCLEOTIDE SEQUENCE [LARGE SCALE GENOMIC DNA]</scope>
    <source>
        <strain evidence="1 2">KCTC 23505</strain>
    </source>
</reference>
<evidence type="ECO:0008006" key="3">
    <source>
        <dbReference type="Google" id="ProtNLM"/>
    </source>
</evidence>
<protein>
    <recommendedName>
        <fullName evidence="3">Transposase</fullName>
    </recommendedName>
</protein>
<organism evidence="1 2">
    <name type="scientific">Acidiphilium iwatense</name>
    <dbReference type="NCBI Taxonomy" id="768198"/>
    <lineage>
        <taxon>Bacteria</taxon>
        <taxon>Pseudomonadati</taxon>
        <taxon>Pseudomonadota</taxon>
        <taxon>Alphaproteobacteria</taxon>
        <taxon>Acetobacterales</taxon>
        <taxon>Acidocellaceae</taxon>
        <taxon>Acidiphilium</taxon>
    </lineage>
</organism>
<dbReference type="Proteomes" id="UP001521209">
    <property type="component" value="Unassembled WGS sequence"/>
</dbReference>
<gene>
    <name evidence="1" type="ORF">L2A60_05975</name>
</gene>
<keyword evidence="2" id="KW-1185">Reference proteome</keyword>
<sequence>MLIRGIDRKPHPAGAAAQIREHPHRVFMKMQERLRFIIEHAAYTSAAGPLRHLEQYGFKRNREAIRKAMKLLAQTKNRA</sequence>
<dbReference type="RefSeq" id="WP_235703464.1">
    <property type="nucleotide sequence ID" value="NZ_JAKGBZ010000008.1"/>
</dbReference>
<comment type="caution">
    <text evidence="1">The sequence shown here is derived from an EMBL/GenBank/DDBJ whole genome shotgun (WGS) entry which is preliminary data.</text>
</comment>
<accession>A0ABS9DY28</accession>